<protein>
    <submittedName>
        <fullName evidence="2">Uncharacterized protein</fullName>
    </submittedName>
</protein>
<dbReference type="eggNOG" id="ENOG502SE4G">
    <property type="taxonomic scope" value="Eukaryota"/>
</dbReference>
<dbReference type="EMBL" id="KI913962">
    <property type="protein sequence ID" value="ETW01686.1"/>
    <property type="molecule type" value="Genomic_DNA"/>
</dbReference>
<organism evidence="2">
    <name type="scientific">Aphanomyces invadans</name>
    <dbReference type="NCBI Taxonomy" id="157072"/>
    <lineage>
        <taxon>Eukaryota</taxon>
        <taxon>Sar</taxon>
        <taxon>Stramenopiles</taxon>
        <taxon>Oomycota</taxon>
        <taxon>Saprolegniomycetes</taxon>
        <taxon>Saprolegniales</taxon>
        <taxon>Verrucalvaceae</taxon>
        <taxon>Aphanomyces</taxon>
    </lineage>
</organism>
<gene>
    <name evidence="2" type="ORF">H310_06303</name>
</gene>
<sequence>MPITAEHRTVEAILDHIAVDVHFRVTLLDAKCYELRKILHMYAVTSPEEAAAKENDAEANVEEKEAMQGDVAAAESALQSALLRARAIRNAPEIKKRTKLQKADSLQSTLMAPREHSPTTRAVAGRDTIPSQDQERPPRQHPQPKSLPRHMLAKIAEVVDKTAIWSSPDSPAKVFLGKLNQLVSQRDAASAAGGAISPPRIPYREQVFRLQYAYDRILSVVAKCCSYMSSSDTPPSLSRVFPVWYRLHKIKKLLVEMNEELTSLLKRTPPPPHLSQATAERSAAFLQAIRSKNPAPREIDNQRLIEAVQHVDPKWTEEVAALYQTLQLAWDADDYAACIADLARRNIARFVVPSVDRMLHVSTASKSEVVEALMMLRLLHSVACCDGLMMRSFVRASP</sequence>
<proteinExistence type="predicted"/>
<feature type="region of interest" description="Disordered" evidence="1">
    <location>
        <begin position="94"/>
        <end position="150"/>
    </location>
</feature>
<dbReference type="AlphaFoldDB" id="A0A024U5J4"/>
<evidence type="ECO:0000313" key="2">
    <source>
        <dbReference type="EMBL" id="ETW01686.1"/>
    </source>
</evidence>
<evidence type="ECO:0000256" key="1">
    <source>
        <dbReference type="SAM" id="MobiDB-lite"/>
    </source>
</evidence>
<name>A0A024U5J4_9STRA</name>
<reference evidence="2" key="1">
    <citation type="submission" date="2013-12" db="EMBL/GenBank/DDBJ databases">
        <title>The Genome Sequence of Aphanomyces invadans NJM9701.</title>
        <authorList>
            <consortium name="The Broad Institute Genomics Platform"/>
            <person name="Russ C."/>
            <person name="Tyler B."/>
            <person name="van West P."/>
            <person name="Dieguez-Uribeondo J."/>
            <person name="Young S.K."/>
            <person name="Zeng Q."/>
            <person name="Gargeya S."/>
            <person name="Fitzgerald M."/>
            <person name="Abouelleil A."/>
            <person name="Alvarado L."/>
            <person name="Chapman S.B."/>
            <person name="Gainer-Dewar J."/>
            <person name="Goldberg J."/>
            <person name="Griggs A."/>
            <person name="Gujja S."/>
            <person name="Hansen M."/>
            <person name="Howarth C."/>
            <person name="Imamovic A."/>
            <person name="Ireland A."/>
            <person name="Larimer J."/>
            <person name="McCowan C."/>
            <person name="Murphy C."/>
            <person name="Pearson M."/>
            <person name="Poon T.W."/>
            <person name="Priest M."/>
            <person name="Roberts A."/>
            <person name="Saif S."/>
            <person name="Shea T."/>
            <person name="Sykes S."/>
            <person name="Wortman J."/>
            <person name="Nusbaum C."/>
            <person name="Birren B."/>
        </authorList>
    </citation>
    <scope>NUCLEOTIDE SEQUENCE [LARGE SCALE GENOMIC DNA]</scope>
    <source>
        <strain evidence="2">NJM9701</strain>
    </source>
</reference>
<dbReference type="GeneID" id="20083353"/>
<dbReference type="RefSeq" id="XP_008869534.1">
    <property type="nucleotide sequence ID" value="XM_008871312.1"/>
</dbReference>
<dbReference type="OrthoDB" id="70160at2759"/>
<accession>A0A024U5J4</accession>
<dbReference type="VEuPathDB" id="FungiDB:H310_06303"/>